<keyword evidence="8" id="KW-1185">Reference proteome</keyword>
<evidence type="ECO:0000259" key="6">
    <source>
        <dbReference type="PROSITE" id="PS50026"/>
    </source>
</evidence>
<evidence type="ECO:0000256" key="2">
    <source>
        <dbReference type="ARBA" id="ARBA00022729"/>
    </source>
</evidence>
<dbReference type="InterPro" id="IPR000742">
    <property type="entry name" value="EGF"/>
</dbReference>
<keyword evidence="3" id="KW-0677">Repeat</keyword>
<dbReference type="Proteomes" id="UP000593560">
    <property type="component" value="Unassembled WGS sequence"/>
</dbReference>
<protein>
    <recommendedName>
        <fullName evidence="6">EGF-like domain-containing protein</fullName>
    </recommendedName>
</protein>
<dbReference type="InterPro" id="IPR001881">
    <property type="entry name" value="EGF-like_Ca-bd_dom"/>
</dbReference>
<dbReference type="InterPro" id="IPR000152">
    <property type="entry name" value="EGF-type_Asp/Asn_hydroxyl_site"/>
</dbReference>
<keyword evidence="1 5" id="KW-0245">EGF-like domain</keyword>
<keyword evidence="4" id="KW-1015">Disulfide bond</keyword>
<evidence type="ECO:0000313" key="8">
    <source>
        <dbReference type="Proteomes" id="UP000593560"/>
    </source>
</evidence>
<dbReference type="SMART" id="SM00179">
    <property type="entry name" value="EGF_CA"/>
    <property type="match status" value="1"/>
</dbReference>
<evidence type="ECO:0000256" key="5">
    <source>
        <dbReference type="PROSITE-ProRule" id="PRU00076"/>
    </source>
</evidence>
<sequence>LTIIATWVAAQPKPECQSNCGDISIHYREQAMGATSAATFSFDAVHMASLIHFQTSPYLIPETSSQPLVEIPMLSLRVPWDIRIQPDGAYNFSVSDLSNVNFNTTKFPIILDWTIGNQNCTEAKLDPKNYACKENSVCIDPENYNCKENTSCINPGYLCKCLDGFQGNPYLSYGCQDIDECQTLKPCNETATCDNVAGSYYCSCPEGFEGDGQKNGAGCSPKVKSHESFPTLLVAL</sequence>
<name>A0A7J9HFC6_9ROSI</name>
<dbReference type="EMBL" id="JABFAD010000009">
    <property type="protein sequence ID" value="MBA0808442.1"/>
    <property type="molecule type" value="Genomic_DNA"/>
</dbReference>
<feature type="non-terminal residue" evidence="7">
    <location>
        <position position="1"/>
    </location>
</feature>
<feature type="domain" description="EGF-like" evidence="6">
    <location>
        <begin position="177"/>
        <end position="211"/>
    </location>
</feature>
<keyword evidence="2" id="KW-0732">Signal</keyword>
<dbReference type="GO" id="GO:0005509">
    <property type="term" value="F:calcium ion binding"/>
    <property type="evidence" value="ECO:0007669"/>
    <property type="project" value="InterPro"/>
</dbReference>
<accession>A0A7J9HFC6</accession>
<dbReference type="PANTHER" id="PTHR33491">
    <property type="entry name" value="OSJNBA0016N04.9 PROTEIN"/>
    <property type="match status" value="1"/>
</dbReference>
<comment type="caution">
    <text evidence="7">The sequence shown here is derived from an EMBL/GenBank/DDBJ whole genome shotgun (WGS) entry which is preliminary data.</text>
</comment>
<dbReference type="CDD" id="cd00054">
    <property type="entry name" value="EGF_CA"/>
    <property type="match status" value="1"/>
</dbReference>
<reference evidence="7 8" key="1">
    <citation type="journal article" date="2019" name="Genome Biol. Evol.">
        <title>Insights into the evolution of the New World diploid cottons (Gossypium, subgenus Houzingenia) based on genome sequencing.</title>
        <authorList>
            <person name="Grover C.E."/>
            <person name="Arick M.A. 2nd"/>
            <person name="Thrash A."/>
            <person name="Conover J.L."/>
            <person name="Sanders W.S."/>
            <person name="Peterson D.G."/>
            <person name="Frelichowski J.E."/>
            <person name="Scheffler J.A."/>
            <person name="Scheffler B.E."/>
            <person name="Wendel J.F."/>
        </authorList>
    </citation>
    <scope>NUCLEOTIDE SEQUENCE [LARGE SCALE GENOMIC DNA]</scope>
    <source>
        <strain evidence="7">0</strain>
        <tissue evidence="7">Leaf</tissue>
    </source>
</reference>
<dbReference type="SMART" id="SM00181">
    <property type="entry name" value="EGF"/>
    <property type="match status" value="2"/>
</dbReference>
<dbReference type="AlphaFoldDB" id="A0A7J9HFC6"/>
<proteinExistence type="predicted"/>
<dbReference type="InterPro" id="IPR018097">
    <property type="entry name" value="EGF_Ca-bd_CS"/>
</dbReference>
<evidence type="ECO:0000256" key="1">
    <source>
        <dbReference type="ARBA" id="ARBA00022536"/>
    </source>
</evidence>
<comment type="caution">
    <text evidence="5">Lacks conserved residue(s) required for the propagation of feature annotation.</text>
</comment>
<dbReference type="FunFam" id="2.10.25.10:FF:000038">
    <property type="entry name" value="Fibrillin 2"/>
    <property type="match status" value="1"/>
</dbReference>
<dbReference type="SUPFAM" id="SSF57196">
    <property type="entry name" value="EGF/Laminin"/>
    <property type="match status" value="1"/>
</dbReference>
<evidence type="ECO:0000256" key="3">
    <source>
        <dbReference type="ARBA" id="ARBA00022737"/>
    </source>
</evidence>
<dbReference type="InterPro" id="IPR049883">
    <property type="entry name" value="NOTCH1_EGF-like"/>
</dbReference>
<organism evidence="7 8">
    <name type="scientific">Gossypium harknessii</name>
    <dbReference type="NCBI Taxonomy" id="34285"/>
    <lineage>
        <taxon>Eukaryota</taxon>
        <taxon>Viridiplantae</taxon>
        <taxon>Streptophyta</taxon>
        <taxon>Embryophyta</taxon>
        <taxon>Tracheophyta</taxon>
        <taxon>Spermatophyta</taxon>
        <taxon>Magnoliopsida</taxon>
        <taxon>eudicotyledons</taxon>
        <taxon>Gunneridae</taxon>
        <taxon>Pentapetalae</taxon>
        <taxon>rosids</taxon>
        <taxon>malvids</taxon>
        <taxon>Malvales</taxon>
        <taxon>Malvaceae</taxon>
        <taxon>Malvoideae</taxon>
        <taxon>Gossypium</taxon>
    </lineage>
</organism>
<dbReference type="PROSITE" id="PS01187">
    <property type="entry name" value="EGF_CA"/>
    <property type="match status" value="1"/>
</dbReference>
<dbReference type="PROSITE" id="PS50026">
    <property type="entry name" value="EGF_3"/>
    <property type="match status" value="1"/>
</dbReference>
<feature type="non-terminal residue" evidence="7">
    <location>
        <position position="236"/>
    </location>
</feature>
<dbReference type="Gene3D" id="2.10.25.10">
    <property type="entry name" value="Laminin"/>
    <property type="match status" value="2"/>
</dbReference>
<gene>
    <name evidence="7" type="ORF">Gohar_024182</name>
</gene>
<dbReference type="Pfam" id="PF07645">
    <property type="entry name" value="EGF_CA"/>
    <property type="match status" value="1"/>
</dbReference>
<evidence type="ECO:0000256" key="4">
    <source>
        <dbReference type="ARBA" id="ARBA00023157"/>
    </source>
</evidence>
<dbReference type="PROSITE" id="PS00010">
    <property type="entry name" value="ASX_HYDROXYL"/>
    <property type="match status" value="1"/>
</dbReference>
<dbReference type="OrthoDB" id="4062651at2759"/>
<evidence type="ECO:0000313" key="7">
    <source>
        <dbReference type="EMBL" id="MBA0808442.1"/>
    </source>
</evidence>